<evidence type="ECO:0000256" key="5">
    <source>
        <dbReference type="ARBA" id="ARBA00022729"/>
    </source>
</evidence>
<dbReference type="InterPro" id="IPR036942">
    <property type="entry name" value="Beta-barrel_TonB_sf"/>
</dbReference>
<dbReference type="RefSeq" id="WP_084061722.1">
    <property type="nucleotide sequence ID" value="NZ_FWXO01000004.1"/>
</dbReference>
<dbReference type="InterPro" id="IPR012910">
    <property type="entry name" value="Plug_dom"/>
</dbReference>
<dbReference type="InterPro" id="IPR000531">
    <property type="entry name" value="Beta-barrel_TonB"/>
</dbReference>
<dbReference type="InterPro" id="IPR039426">
    <property type="entry name" value="TonB-dep_rcpt-like"/>
</dbReference>
<dbReference type="AlphaFoldDB" id="A0A1W2BGL7"/>
<dbReference type="Pfam" id="PF07715">
    <property type="entry name" value="Plug"/>
    <property type="match status" value="1"/>
</dbReference>
<evidence type="ECO:0000259" key="12">
    <source>
        <dbReference type="Pfam" id="PF00593"/>
    </source>
</evidence>
<keyword evidence="4" id="KW-0812">Transmembrane</keyword>
<accession>A0A1W2BGL7</accession>
<feature type="signal peptide" evidence="11">
    <location>
        <begin position="1"/>
        <end position="18"/>
    </location>
</feature>
<keyword evidence="6 10" id="KW-0798">TonB box</keyword>
<sequence length="799" mass="89942">MRLYIFCMLFMYSMLCFCQQCNYTLSGTVTDLHDDSILIGATITVLDEEKSTLADFDGKYSISGLCAKTYSIEVLHPSCDVRYFTIKISGNVTANFQLEHHIEQLNEVIINGKAYGDNSKTLSQKTITNSTLETYSNSSLGDALNTLSGISSLNTGNNIVKPIINGLHSSRIVIINNGVRMEDQEWGEEHAPNIDVNAAGGLTIIKGAAAVQYSGDAVGGIIVVEPLKYQVKDSLYGKTLTTISSNGRGTSLTSQLIKTTKSGWYGNVQGLLKHSGDFNAPNYILSNTGVLQQSFSTVIGLNKYKYGIDGYYSYFKNEIGILRASHLGGAEDQVRAINSVVPLIVEDYTYAIDAPKQDIVHHLARIKAFSKIKGLGKLSLQYDFQNNDRLEFDIRRGDDKDDPSLDLELKSHTILLDFDAKISDSLNFKTGVSAKYQNNFADPSTGVRRLIPDYDEYNFGVYAVADYQINDKWLLELGGRFDYSFIDAYKFYYSTFWQSRGYDDLYPDFVVEKYNTQVLTNPKFTYNNLSATFGAAYNFKESYKLLFNYSLASRAPNPSELFSDGLHQSASRIEIGDLQFQSEIGNKFSATLQGNKGDFSFSVNPYINLIKDFIVNEPTSVLTTIRGNFQVWEYRQTNAQLLGADIDASYNFSDNFSFKHQFSIVKGYDVLKDEPLISMPPVNTKNELIYQNIGFNNLKFSIESNYVFRQNEFPDNNFEVYLAETETTEDVDVSTPPDAYHLINIKASMDFNINKISKLSIAIGTTNLFNTSYRNYLNRLRYYADDLGRNTFLNIKINY</sequence>
<evidence type="ECO:0000256" key="4">
    <source>
        <dbReference type="ARBA" id="ARBA00022692"/>
    </source>
</evidence>
<dbReference type="OrthoDB" id="9795928at2"/>
<dbReference type="SUPFAM" id="SSF56935">
    <property type="entry name" value="Porins"/>
    <property type="match status" value="1"/>
</dbReference>
<comment type="subcellular location">
    <subcellularLocation>
        <location evidence="1">Cell outer membrane</location>
        <topology evidence="1">Multi-pass membrane protein</topology>
    </subcellularLocation>
</comment>
<dbReference type="Gene3D" id="2.40.170.20">
    <property type="entry name" value="TonB-dependent receptor, beta-barrel domain"/>
    <property type="match status" value="1"/>
</dbReference>
<keyword evidence="2" id="KW-0813">Transport</keyword>
<evidence type="ECO:0000256" key="11">
    <source>
        <dbReference type="SAM" id="SignalP"/>
    </source>
</evidence>
<dbReference type="Pfam" id="PF00593">
    <property type="entry name" value="TonB_dep_Rec_b-barrel"/>
    <property type="match status" value="1"/>
</dbReference>
<keyword evidence="8" id="KW-0675">Receptor</keyword>
<evidence type="ECO:0000256" key="2">
    <source>
        <dbReference type="ARBA" id="ARBA00022448"/>
    </source>
</evidence>
<dbReference type="Gene3D" id="2.60.40.1120">
    <property type="entry name" value="Carboxypeptidase-like, regulatory domain"/>
    <property type="match status" value="1"/>
</dbReference>
<dbReference type="GO" id="GO:0044718">
    <property type="term" value="P:siderophore transmembrane transport"/>
    <property type="evidence" value="ECO:0007669"/>
    <property type="project" value="TreeGrafter"/>
</dbReference>
<evidence type="ECO:0000259" key="13">
    <source>
        <dbReference type="Pfam" id="PF07715"/>
    </source>
</evidence>
<dbReference type="EMBL" id="FWXO01000004">
    <property type="protein sequence ID" value="SMC71984.1"/>
    <property type="molecule type" value="Genomic_DNA"/>
</dbReference>
<feature type="chain" id="PRO_5013162118" evidence="11">
    <location>
        <begin position="19"/>
        <end position="799"/>
    </location>
</feature>
<feature type="domain" description="TonB-dependent receptor plug" evidence="13">
    <location>
        <begin position="123"/>
        <end position="221"/>
    </location>
</feature>
<keyword evidence="3" id="KW-1134">Transmembrane beta strand</keyword>
<evidence type="ECO:0000256" key="3">
    <source>
        <dbReference type="ARBA" id="ARBA00022452"/>
    </source>
</evidence>
<dbReference type="PANTHER" id="PTHR30069">
    <property type="entry name" value="TONB-DEPENDENT OUTER MEMBRANE RECEPTOR"/>
    <property type="match status" value="1"/>
</dbReference>
<proteinExistence type="inferred from homology"/>
<dbReference type="InterPro" id="IPR008969">
    <property type="entry name" value="CarboxyPept-like_regulatory"/>
</dbReference>
<keyword evidence="5 11" id="KW-0732">Signal</keyword>
<evidence type="ECO:0000313" key="14">
    <source>
        <dbReference type="EMBL" id="SMC71984.1"/>
    </source>
</evidence>
<evidence type="ECO:0000256" key="9">
    <source>
        <dbReference type="ARBA" id="ARBA00023237"/>
    </source>
</evidence>
<dbReference type="GO" id="GO:0009279">
    <property type="term" value="C:cell outer membrane"/>
    <property type="evidence" value="ECO:0007669"/>
    <property type="project" value="UniProtKB-SubCell"/>
</dbReference>
<evidence type="ECO:0000256" key="7">
    <source>
        <dbReference type="ARBA" id="ARBA00023136"/>
    </source>
</evidence>
<keyword evidence="7 10" id="KW-0472">Membrane</keyword>
<dbReference type="Proteomes" id="UP000192360">
    <property type="component" value="Unassembled WGS sequence"/>
</dbReference>
<dbReference type="GO" id="GO:0015344">
    <property type="term" value="F:siderophore uptake transmembrane transporter activity"/>
    <property type="evidence" value="ECO:0007669"/>
    <property type="project" value="TreeGrafter"/>
</dbReference>
<reference evidence="14 15" key="1">
    <citation type="submission" date="2017-04" db="EMBL/GenBank/DDBJ databases">
        <authorList>
            <person name="Afonso C.L."/>
            <person name="Miller P.J."/>
            <person name="Scott M.A."/>
            <person name="Spackman E."/>
            <person name="Goraichik I."/>
            <person name="Dimitrov K.M."/>
            <person name="Suarez D.L."/>
            <person name="Swayne D.E."/>
        </authorList>
    </citation>
    <scope>NUCLEOTIDE SEQUENCE [LARGE SCALE GENOMIC DNA]</scope>
    <source>
        <strain evidence="14 15">DSM 21164</strain>
    </source>
</reference>
<feature type="domain" description="TonB-dependent receptor-like beta-barrel" evidence="12">
    <location>
        <begin position="382"/>
        <end position="768"/>
    </location>
</feature>
<gene>
    <name evidence="14" type="ORF">SAMN05660703_2390</name>
</gene>
<evidence type="ECO:0000313" key="15">
    <source>
        <dbReference type="Proteomes" id="UP000192360"/>
    </source>
</evidence>
<evidence type="ECO:0000256" key="8">
    <source>
        <dbReference type="ARBA" id="ARBA00023170"/>
    </source>
</evidence>
<keyword evidence="9" id="KW-0998">Cell outer membrane</keyword>
<evidence type="ECO:0000256" key="1">
    <source>
        <dbReference type="ARBA" id="ARBA00004571"/>
    </source>
</evidence>
<evidence type="ECO:0000256" key="6">
    <source>
        <dbReference type="ARBA" id="ARBA00023077"/>
    </source>
</evidence>
<comment type="similarity">
    <text evidence="10">Belongs to the TonB-dependent receptor family.</text>
</comment>
<keyword evidence="15" id="KW-1185">Reference proteome</keyword>
<dbReference type="STRING" id="504486.SAMN05660703_2390"/>
<evidence type="ECO:0000256" key="10">
    <source>
        <dbReference type="RuleBase" id="RU003357"/>
    </source>
</evidence>
<dbReference type="Gene3D" id="2.170.130.10">
    <property type="entry name" value="TonB-dependent receptor, plug domain"/>
    <property type="match status" value="1"/>
</dbReference>
<dbReference type="Pfam" id="PF13715">
    <property type="entry name" value="CarbopepD_reg_2"/>
    <property type="match status" value="1"/>
</dbReference>
<protein>
    <submittedName>
        <fullName evidence="14">Iron complex outermembrane recepter protein</fullName>
    </submittedName>
</protein>
<dbReference type="InterPro" id="IPR037066">
    <property type="entry name" value="Plug_dom_sf"/>
</dbReference>
<dbReference type="PANTHER" id="PTHR30069:SF29">
    <property type="entry name" value="HEMOGLOBIN AND HEMOGLOBIN-HAPTOGLOBIN-BINDING PROTEIN 1-RELATED"/>
    <property type="match status" value="1"/>
</dbReference>
<name>A0A1W2BGL7_9FLAO</name>
<organism evidence="14 15">
    <name type="scientific">Cellulophaga tyrosinoxydans</name>
    <dbReference type="NCBI Taxonomy" id="504486"/>
    <lineage>
        <taxon>Bacteria</taxon>
        <taxon>Pseudomonadati</taxon>
        <taxon>Bacteroidota</taxon>
        <taxon>Flavobacteriia</taxon>
        <taxon>Flavobacteriales</taxon>
        <taxon>Flavobacteriaceae</taxon>
        <taxon>Cellulophaga</taxon>
    </lineage>
</organism>
<dbReference type="SUPFAM" id="SSF49464">
    <property type="entry name" value="Carboxypeptidase regulatory domain-like"/>
    <property type="match status" value="1"/>
</dbReference>